<dbReference type="AlphaFoldDB" id="A0A084JGQ6"/>
<dbReference type="RefSeq" id="WP_035130116.1">
    <property type="nucleotide sequence ID" value="NZ_JPMD01000004.1"/>
</dbReference>
<keyword evidence="6" id="KW-1185">Reference proteome</keyword>
<comment type="caution">
    <text evidence="5">The sequence shown here is derived from an EMBL/GenBank/DDBJ whole genome shotgun (WGS) entry which is preliminary data.</text>
</comment>
<evidence type="ECO:0000256" key="4">
    <source>
        <dbReference type="ARBA" id="ARBA00022679"/>
    </source>
</evidence>
<evidence type="ECO:0000313" key="6">
    <source>
        <dbReference type="Proteomes" id="UP000028542"/>
    </source>
</evidence>
<reference evidence="5 6" key="1">
    <citation type="submission" date="2014-07" db="EMBL/GenBank/DDBJ databases">
        <title>Draft genome of Clostridium sulfidigenes 113A isolated from sediments associated with methane hydrate from Krishna Godavari basin.</title>
        <authorList>
            <person name="Honkalas V.S."/>
            <person name="Dabir A.P."/>
            <person name="Arora P."/>
            <person name="Dhakephalkar P.K."/>
        </authorList>
    </citation>
    <scope>NUCLEOTIDE SEQUENCE [LARGE SCALE GENOMIC DNA]</scope>
    <source>
        <strain evidence="5 6">113A</strain>
    </source>
</reference>
<dbReference type="InterPro" id="IPR002052">
    <property type="entry name" value="DNA_methylase_N6_adenine_CS"/>
</dbReference>
<proteinExistence type="predicted"/>
<dbReference type="Gene3D" id="3.40.50.150">
    <property type="entry name" value="Vaccinia Virus protein VP39"/>
    <property type="match status" value="1"/>
</dbReference>
<dbReference type="PANTHER" id="PTHR13200:SF0">
    <property type="entry name" value="EEF1A LYSINE METHYLTRANSFERASE 1"/>
    <property type="match status" value="1"/>
</dbReference>
<sequence>MDTTLKFAHEEDVICAVELVYEHEIKNMLTSNIFGLNKALAFINFACINDTDNVITIGSHLEITTLLISYIYTPQKLVTQTSDTSCCIDNRLLKNINELLSGYKYTEIISSNLHIGLIEYEKESFDVAILGFANLINISEEVQINRFSLETGIEYEMFERLFAKSSKLLKKDGRLVVLTKPGWILKLWSLIHDLGLQLEYDSYSLYVDSNRHPNGFIWLRFIKRDINFNLELHKRNILSLINDNNIDRLYAHRNNLIFPYVELSYSNSEAYVKLNQNLEYMQYFFSVETTANLAELCEGYTACLVTPSVAQYAYKINKNIVLFERDNRFRENGGLKFVKFDLNIGLTKFLQNKYLKKFDRVICDPPFDIKLDVLANDIVELLKQDRKSVAYIIFPNNRKISLINAMKVRGLLLEEETQKISIEYARPPKIVRVNGKDAIQLYKFIYVI</sequence>
<comment type="subcellular location">
    <subcellularLocation>
        <location evidence="1">Cytoplasm</location>
    </subcellularLocation>
</comment>
<protein>
    <submittedName>
        <fullName evidence="5">Uncharacterized protein</fullName>
    </submittedName>
</protein>
<dbReference type="EMBL" id="JPMD01000004">
    <property type="protein sequence ID" value="KEZ88140.1"/>
    <property type="molecule type" value="Genomic_DNA"/>
</dbReference>
<dbReference type="InterPro" id="IPR041370">
    <property type="entry name" value="Mlase_EEF1AKMT1/ZCCHC4"/>
</dbReference>
<accession>A0A084JGQ6</accession>
<evidence type="ECO:0000313" key="5">
    <source>
        <dbReference type="EMBL" id="KEZ88140.1"/>
    </source>
</evidence>
<evidence type="ECO:0000256" key="3">
    <source>
        <dbReference type="ARBA" id="ARBA00022603"/>
    </source>
</evidence>
<dbReference type="PROSITE" id="PS00092">
    <property type="entry name" value="N6_MTASE"/>
    <property type="match status" value="1"/>
</dbReference>
<dbReference type="GO" id="GO:0005737">
    <property type="term" value="C:cytoplasm"/>
    <property type="evidence" value="ECO:0007669"/>
    <property type="project" value="UniProtKB-SubCell"/>
</dbReference>
<dbReference type="GO" id="GO:0032259">
    <property type="term" value="P:methylation"/>
    <property type="evidence" value="ECO:0007669"/>
    <property type="project" value="UniProtKB-KW"/>
</dbReference>
<dbReference type="InterPro" id="IPR029063">
    <property type="entry name" value="SAM-dependent_MTases_sf"/>
</dbReference>
<gene>
    <name evidence="5" type="ORF">IO99_03165</name>
</gene>
<dbReference type="Proteomes" id="UP000028542">
    <property type="component" value="Unassembled WGS sequence"/>
</dbReference>
<dbReference type="PANTHER" id="PTHR13200">
    <property type="entry name" value="EEF1A LYSINE METHYLTRANSFERASE 1"/>
    <property type="match status" value="1"/>
</dbReference>
<name>A0A084JGQ6_9CLOT</name>
<dbReference type="GO" id="GO:0016279">
    <property type="term" value="F:protein-lysine N-methyltransferase activity"/>
    <property type="evidence" value="ECO:0007669"/>
    <property type="project" value="InterPro"/>
</dbReference>
<evidence type="ECO:0000256" key="2">
    <source>
        <dbReference type="ARBA" id="ARBA00022490"/>
    </source>
</evidence>
<keyword evidence="2" id="KW-0963">Cytoplasm</keyword>
<evidence type="ECO:0000256" key="1">
    <source>
        <dbReference type="ARBA" id="ARBA00004496"/>
    </source>
</evidence>
<organism evidence="5 6">
    <name type="scientific">Clostridium sulfidigenes</name>
    <dbReference type="NCBI Taxonomy" id="318464"/>
    <lineage>
        <taxon>Bacteria</taxon>
        <taxon>Bacillati</taxon>
        <taxon>Bacillota</taxon>
        <taxon>Clostridia</taxon>
        <taxon>Eubacteriales</taxon>
        <taxon>Clostridiaceae</taxon>
        <taxon>Clostridium</taxon>
    </lineage>
</organism>
<dbReference type="GO" id="GO:0003676">
    <property type="term" value="F:nucleic acid binding"/>
    <property type="evidence" value="ECO:0007669"/>
    <property type="project" value="InterPro"/>
</dbReference>
<dbReference type="STRING" id="318464.IO99_03165"/>
<dbReference type="Pfam" id="PF10237">
    <property type="entry name" value="N6-adenineMlase"/>
    <property type="match status" value="1"/>
</dbReference>
<keyword evidence="4" id="KW-0808">Transferase</keyword>
<keyword evidence="3" id="KW-0489">Methyltransferase</keyword>
<dbReference type="InterPro" id="IPR019369">
    <property type="entry name" value="Efm5/EEF1AKMT1"/>
</dbReference>